<dbReference type="AlphaFoldDB" id="A0A2P2P4X3"/>
<reference evidence="2" key="1">
    <citation type="submission" date="2018-02" db="EMBL/GenBank/DDBJ databases">
        <title>Rhizophora mucronata_Transcriptome.</title>
        <authorList>
            <person name="Meera S.P."/>
            <person name="Sreeshan A."/>
            <person name="Augustine A."/>
        </authorList>
    </citation>
    <scope>NUCLEOTIDE SEQUENCE</scope>
    <source>
        <tissue evidence="2">Leaf</tissue>
    </source>
</reference>
<proteinExistence type="predicted"/>
<feature type="signal peptide" evidence="1">
    <location>
        <begin position="1"/>
        <end position="19"/>
    </location>
</feature>
<dbReference type="EMBL" id="GGEC01069245">
    <property type="protein sequence ID" value="MBX49729.1"/>
    <property type="molecule type" value="Transcribed_RNA"/>
</dbReference>
<keyword evidence="1" id="KW-0732">Signal</keyword>
<accession>A0A2P2P4X3</accession>
<feature type="chain" id="PRO_5015199805" description="Secreted protein" evidence="1">
    <location>
        <begin position="20"/>
        <end position="70"/>
    </location>
</feature>
<evidence type="ECO:0000256" key="1">
    <source>
        <dbReference type="SAM" id="SignalP"/>
    </source>
</evidence>
<sequence>MVLLSSFLSFCLFLQLFSGQCMLRIWCKWSAPFLGILNEHVICKNIRSNQCFWHNILYITTDMVVIITAA</sequence>
<protein>
    <recommendedName>
        <fullName evidence="3">Secreted protein</fullName>
    </recommendedName>
</protein>
<evidence type="ECO:0008006" key="3">
    <source>
        <dbReference type="Google" id="ProtNLM"/>
    </source>
</evidence>
<evidence type="ECO:0000313" key="2">
    <source>
        <dbReference type="EMBL" id="MBX49729.1"/>
    </source>
</evidence>
<organism evidence="2">
    <name type="scientific">Rhizophora mucronata</name>
    <name type="common">Asiatic mangrove</name>
    <dbReference type="NCBI Taxonomy" id="61149"/>
    <lineage>
        <taxon>Eukaryota</taxon>
        <taxon>Viridiplantae</taxon>
        <taxon>Streptophyta</taxon>
        <taxon>Embryophyta</taxon>
        <taxon>Tracheophyta</taxon>
        <taxon>Spermatophyta</taxon>
        <taxon>Magnoliopsida</taxon>
        <taxon>eudicotyledons</taxon>
        <taxon>Gunneridae</taxon>
        <taxon>Pentapetalae</taxon>
        <taxon>rosids</taxon>
        <taxon>fabids</taxon>
        <taxon>Malpighiales</taxon>
        <taxon>Rhizophoraceae</taxon>
        <taxon>Rhizophora</taxon>
    </lineage>
</organism>
<name>A0A2P2P4X3_RHIMU</name>